<dbReference type="InterPro" id="IPR029062">
    <property type="entry name" value="Class_I_gatase-like"/>
</dbReference>
<dbReference type="SUPFAM" id="SSF50952">
    <property type="entry name" value="Soluble quinoprotein glucose dehydrogenase"/>
    <property type="match status" value="1"/>
</dbReference>
<dbReference type="Pfam" id="PF00754">
    <property type="entry name" value="F5_F8_type_C"/>
    <property type="match status" value="1"/>
</dbReference>
<dbReference type="InterPro" id="IPR011042">
    <property type="entry name" value="6-blade_b-propeller_TolB-like"/>
</dbReference>
<dbReference type="NCBIfam" id="TIGR02603">
    <property type="entry name" value="CxxCH_TIGR02603"/>
    <property type="match status" value="1"/>
</dbReference>
<dbReference type="Proteomes" id="UP001500840">
    <property type="component" value="Unassembled WGS sequence"/>
</dbReference>
<dbReference type="InterPro" id="IPR009056">
    <property type="entry name" value="Cyt_c-like_dom"/>
</dbReference>
<sequence length="1403" mass="153091">MNSLRLIPVIAASLCFAATAGPSFADAPAPKPLRALLIAGGCCHDYANQQEALCKGIQSRANIQVDVYWTDNSTTAPVLPIYENPNWAKRYDVIIHDECAADIKDQAIVDRIVQTHQTIPAVHLHCAMHSFRTGSDAWFEHLGLQSSGHGPQEPIEIQFVDTKHPITETLSDWTTIKEELYNNVKLFGAHPLAIGKQAVSSGDNARVDQAVVAWTNETQGARSFSTTIGHNTETVEDPRYLELVTRGVLWACGKLSPEYLHPFAGQNKVTFIDKEKFKAPVSINLGDMPDDATLVKAKASSTQTSQDAYLAVDGNAETRWCADGGSYPQWLQLELDKPHVLGEIEITWEFPNRPYQYKVEGSIDRKSWSMLLDQSSASTAINEPQTLIANSPSKFVRITGISSDAGWCSIREVKLSGQGVGPLWPADAEKKKFVPLSPDPYAKQGNVYPTIEKMSADQEAALLSDVKVPDGFEATLFAAPPAVNYPVFVAADVDGTLYVSSDGNGSLGRNPRRGRVIRLRDLDNDGRADETKVFCEVDAPRGLVWDHDRLYLMHPPHLSAFIDHDGDGEADEQKILVKNLAFDYGKRPADHTTNGVSLGVDGWLYIAGGDFGFINAEGTDGRRLTHRGGGVIRVRPDGTGLEIYSTGTRNILEVAISPEMEMFARDNTNDGGGWDVRLHHFTGTDDHGYPRLYKNFSDECVQPLADYGGGSGCGAVYIDEPGFGDWNHAPFTADWGTGALYRHTVAPSGASYEETKSPEPFIRMTRPTDADVDGNSRVYCASWRGATFDWNGPNVGYIVCVKPKAFSPTPLPKFESLSDDQLVDEMNSPSARRRMEAKRELMRRGNTAHRQLLQRGLAKRNEQRNIAESLQGDATDPASIARCIAALRSDDPVIVHVAIRSLAKRNAFDACFASLDDHSVSPRPVLRSLAMMHQPSVVDGLIQRLAKETAPDRREAILEALCRLHFQEGQWNGDSWGTRPDTRGPYYQPSPWSETNKIAAVLKQALRDASGDAAAELISLMNRNRIESSDSLTRLVQLAKQDPSLVGQLVTQLTAASDVPRDAITVLVAAAKRSDLPAATMADLVNVLASVDDRDAPASMIAALVTLQRTVDATNKQSKELVRARNAFINAPRLDTQTSTFATVASSSDPETAFWAEAALIAVASSGNASPENRELAKQSLDAAWQDANRRVRLMQAAAKIENHYLDAKILAARSDSDASIADTARSIVKQMQIADIAQDDSAMISSLTTSEAAEQAVAMKGNIAVGQQIFTKANCVACHTISEDEVQKGPFLGNIAKTYKRPDLATAILEPSKTIAQGFVTNSILTLDGVVLTGFVTNEQSDRVTIRDQQGKETTILKDEIEVRQTSPISVMPEGVMKDYTTHELASLLDYLESLAAANAKE</sequence>
<dbReference type="InterPro" id="IPR008979">
    <property type="entry name" value="Galactose-bd-like_sf"/>
</dbReference>
<dbReference type="Pfam" id="PF06283">
    <property type="entry name" value="ThuA"/>
    <property type="match status" value="1"/>
</dbReference>
<dbReference type="EMBL" id="BAABGA010000120">
    <property type="protein sequence ID" value="GAA4472718.1"/>
    <property type="molecule type" value="Genomic_DNA"/>
</dbReference>
<accession>A0ABP8NW47</accession>
<evidence type="ECO:0000256" key="4">
    <source>
        <dbReference type="PROSITE-ProRule" id="PRU00433"/>
    </source>
</evidence>
<evidence type="ECO:0000259" key="7">
    <source>
        <dbReference type="PROSITE" id="PS51007"/>
    </source>
</evidence>
<keyword evidence="5" id="KW-0732">Signal</keyword>
<reference evidence="9" key="1">
    <citation type="journal article" date="2019" name="Int. J. Syst. Evol. Microbiol.">
        <title>The Global Catalogue of Microorganisms (GCM) 10K type strain sequencing project: providing services to taxonomists for standard genome sequencing and annotation.</title>
        <authorList>
            <consortium name="The Broad Institute Genomics Platform"/>
            <consortium name="The Broad Institute Genome Sequencing Center for Infectious Disease"/>
            <person name="Wu L."/>
            <person name="Ma J."/>
        </authorList>
    </citation>
    <scope>NUCLEOTIDE SEQUENCE [LARGE SCALE GENOMIC DNA]</scope>
    <source>
        <strain evidence="9">JCM 17759</strain>
    </source>
</reference>
<dbReference type="InterPro" id="IPR036909">
    <property type="entry name" value="Cyt_c-like_dom_sf"/>
</dbReference>
<comment type="caution">
    <text evidence="8">The sequence shown here is derived from an EMBL/GenBank/DDBJ whole genome shotgun (WGS) entry which is preliminary data.</text>
</comment>
<dbReference type="Gene3D" id="2.120.10.30">
    <property type="entry name" value="TolB, C-terminal domain"/>
    <property type="match status" value="1"/>
</dbReference>
<name>A0ABP8NW47_9BACT</name>
<feature type="signal peptide" evidence="5">
    <location>
        <begin position="1"/>
        <end position="25"/>
    </location>
</feature>
<organism evidence="8 9">
    <name type="scientific">Novipirellula rosea</name>
    <dbReference type="NCBI Taxonomy" id="1031540"/>
    <lineage>
        <taxon>Bacteria</taxon>
        <taxon>Pseudomonadati</taxon>
        <taxon>Planctomycetota</taxon>
        <taxon>Planctomycetia</taxon>
        <taxon>Pirellulales</taxon>
        <taxon>Pirellulaceae</taxon>
        <taxon>Novipirellula</taxon>
    </lineage>
</organism>
<evidence type="ECO:0000256" key="1">
    <source>
        <dbReference type="ARBA" id="ARBA00022617"/>
    </source>
</evidence>
<proteinExistence type="predicted"/>
<feature type="domain" description="Cytochrome c" evidence="7">
    <location>
        <begin position="1262"/>
        <end position="1397"/>
    </location>
</feature>
<dbReference type="Gene3D" id="2.60.120.260">
    <property type="entry name" value="Galactose-binding domain-like"/>
    <property type="match status" value="1"/>
</dbReference>
<keyword evidence="3 4" id="KW-0408">Iron</keyword>
<keyword evidence="2 4" id="KW-0479">Metal-binding</keyword>
<dbReference type="Pfam" id="PF23500">
    <property type="entry name" value="DUF7133"/>
    <property type="match status" value="1"/>
</dbReference>
<dbReference type="PROSITE" id="PS50022">
    <property type="entry name" value="FA58C_3"/>
    <property type="match status" value="1"/>
</dbReference>
<keyword evidence="1 4" id="KW-0349">Heme</keyword>
<evidence type="ECO:0000259" key="6">
    <source>
        <dbReference type="PROSITE" id="PS50022"/>
    </source>
</evidence>
<evidence type="ECO:0000313" key="9">
    <source>
        <dbReference type="Proteomes" id="UP001500840"/>
    </source>
</evidence>
<feature type="chain" id="PRO_5045628395" description="Trehalose utilization" evidence="5">
    <location>
        <begin position="26"/>
        <end position="1403"/>
    </location>
</feature>
<protein>
    <recommendedName>
        <fullName evidence="10">Trehalose utilization</fullName>
    </recommendedName>
</protein>
<dbReference type="SUPFAM" id="SSF49785">
    <property type="entry name" value="Galactose-binding domain-like"/>
    <property type="match status" value="1"/>
</dbReference>
<dbReference type="InterPro" id="IPR011041">
    <property type="entry name" value="Quinoprot_gluc/sorb_DH_b-prop"/>
</dbReference>
<dbReference type="InterPro" id="IPR055557">
    <property type="entry name" value="DUF7133"/>
</dbReference>
<dbReference type="InterPro" id="IPR000421">
    <property type="entry name" value="FA58C"/>
</dbReference>
<evidence type="ECO:0000256" key="5">
    <source>
        <dbReference type="SAM" id="SignalP"/>
    </source>
</evidence>
<dbReference type="InterPro" id="IPR013427">
    <property type="entry name" value="Haem-bd_dom_put"/>
</dbReference>
<keyword evidence="9" id="KW-1185">Reference proteome</keyword>
<dbReference type="SUPFAM" id="SSF52317">
    <property type="entry name" value="Class I glutamine amidotransferase-like"/>
    <property type="match status" value="1"/>
</dbReference>
<dbReference type="Gene3D" id="3.40.50.880">
    <property type="match status" value="1"/>
</dbReference>
<dbReference type="PROSITE" id="PS51007">
    <property type="entry name" value="CYTC"/>
    <property type="match status" value="1"/>
</dbReference>
<feature type="domain" description="F5/8 type C" evidence="6">
    <location>
        <begin position="278"/>
        <end position="418"/>
    </location>
</feature>
<evidence type="ECO:0000313" key="8">
    <source>
        <dbReference type="EMBL" id="GAA4472718.1"/>
    </source>
</evidence>
<dbReference type="PANTHER" id="PTHR33546:SF1">
    <property type="entry name" value="LARGE, MULTIFUNCTIONAL SECRETED PROTEIN"/>
    <property type="match status" value="1"/>
</dbReference>
<dbReference type="Gene3D" id="1.10.760.10">
    <property type="entry name" value="Cytochrome c-like domain"/>
    <property type="match status" value="1"/>
</dbReference>
<dbReference type="Pfam" id="PF00034">
    <property type="entry name" value="Cytochrom_C"/>
    <property type="match status" value="1"/>
</dbReference>
<evidence type="ECO:0008006" key="10">
    <source>
        <dbReference type="Google" id="ProtNLM"/>
    </source>
</evidence>
<evidence type="ECO:0000256" key="3">
    <source>
        <dbReference type="ARBA" id="ARBA00023004"/>
    </source>
</evidence>
<dbReference type="InterPro" id="IPR029010">
    <property type="entry name" value="ThuA-like"/>
</dbReference>
<dbReference type="RefSeq" id="WP_345328352.1">
    <property type="nucleotide sequence ID" value="NZ_BAABGA010000120.1"/>
</dbReference>
<dbReference type="PANTHER" id="PTHR33546">
    <property type="entry name" value="LARGE, MULTIFUNCTIONAL SECRETED PROTEIN-RELATED"/>
    <property type="match status" value="1"/>
</dbReference>
<evidence type="ECO:0000256" key="2">
    <source>
        <dbReference type="ARBA" id="ARBA00022723"/>
    </source>
</evidence>
<dbReference type="SUPFAM" id="SSF46626">
    <property type="entry name" value="Cytochrome c"/>
    <property type="match status" value="1"/>
</dbReference>
<gene>
    <name evidence="8" type="ORF">GCM10023156_69690</name>
</gene>